<organism evidence="2 3">
    <name type="scientific">Urochloa decumbens</name>
    <dbReference type="NCBI Taxonomy" id="240449"/>
    <lineage>
        <taxon>Eukaryota</taxon>
        <taxon>Viridiplantae</taxon>
        <taxon>Streptophyta</taxon>
        <taxon>Embryophyta</taxon>
        <taxon>Tracheophyta</taxon>
        <taxon>Spermatophyta</taxon>
        <taxon>Magnoliopsida</taxon>
        <taxon>Liliopsida</taxon>
        <taxon>Poales</taxon>
        <taxon>Poaceae</taxon>
        <taxon>PACMAD clade</taxon>
        <taxon>Panicoideae</taxon>
        <taxon>Panicodae</taxon>
        <taxon>Paniceae</taxon>
        <taxon>Melinidinae</taxon>
        <taxon>Urochloa</taxon>
    </lineage>
</organism>
<keyword evidence="1" id="KW-0472">Membrane</keyword>
<keyword evidence="1" id="KW-0812">Transmembrane</keyword>
<accession>A0ABC9DM35</accession>
<evidence type="ECO:0000313" key="3">
    <source>
        <dbReference type="Proteomes" id="UP001497457"/>
    </source>
</evidence>
<sequence length="126" mass="13875">MAKDMMLLEEGMDAHANQVPQMEMAEDEDQGDLVLELMRVQQVEGGAAAGKMNPGQKTWGPAYWFLVAAASVIVLSPTKPTKDQLFPPELAMFAVVLCAICLILRAMKKTRCESAWIASVPDHRPF</sequence>
<proteinExistence type="predicted"/>
<feature type="transmembrane region" description="Helical" evidence="1">
    <location>
        <begin position="90"/>
        <end position="107"/>
    </location>
</feature>
<dbReference type="AlphaFoldDB" id="A0ABC9DM35"/>
<dbReference type="Proteomes" id="UP001497457">
    <property type="component" value="Chromosome 34rd"/>
</dbReference>
<dbReference type="EMBL" id="OZ075144">
    <property type="protein sequence ID" value="CAL5041410.1"/>
    <property type="molecule type" value="Genomic_DNA"/>
</dbReference>
<evidence type="ECO:0000256" key="1">
    <source>
        <dbReference type="SAM" id="Phobius"/>
    </source>
</evidence>
<feature type="transmembrane region" description="Helical" evidence="1">
    <location>
        <begin position="61"/>
        <end position="78"/>
    </location>
</feature>
<gene>
    <name evidence="2" type="ORF">URODEC1_LOCUS86642</name>
</gene>
<reference evidence="2" key="1">
    <citation type="submission" date="2024-10" db="EMBL/GenBank/DDBJ databases">
        <authorList>
            <person name="Ryan C."/>
        </authorList>
    </citation>
    <scope>NUCLEOTIDE SEQUENCE [LARGE SCALE GENOMIC DNA]</scope>
</reference>
<evidence type="ECO:0000313" key="2">
    <source>
        <dbReference type="EMBL" id="CAL5041410.1"/>
    </source>
</evidence>
<protein>
    <submittedName>
        <fullName evidence="2">Uncharacterized protein</fullName>
    </submittedName>
</protein>
<keyword evidence="1" id="KW-1133">Transmembrane helix</keyword>
<name>A0ABC9DM35_9POAL</name>
<keyword evidence="3" id="KW-1185">Reference proteome</keyword>